<keyword evidence="4 7" id="KW-0931">ER-Golgi transport</keyword>
<sequence>MLTLLIINRAGSLIYHNNFASAPVPLSQNDFLVLAGTIHGVHAISTQMSPLPQSSGIQTLESKSFNMHIRQTHTGLKFIMFCNKKITNAQQMLNKAYELYADYALKNPFYTLEMPIRCQLFEEQLKRYINSY</sequence>
<dbReference type="Gene3D" id="3.30.450.70">
    <property type="match status" value="1"/>
</dbReference>
<evidence type="ECO:0000313" key="9">
    <source>
        <dbReference type="JaponicusDB" id="SJAG_04021"/>
    </source>
</evidence>
<dbReference type="SUPFAM" id="SSF64356">
    <property type="entry name" value="SNARE-like"/>
    <property type="match status" value="1"/>
</dbReference>
<dbReference type="OMA" id="MPIRTEG"/>
<dbReference type="eggNOG" id="KOG3369">
    <property type="taxonomic scope" value="Eukaryota"/>
</dbReference>
<dbReference type="SMART" id="SM01399">
    <property type="entry name" value="Sybindin"/>
    <property type="match status" value="1"/>
</dbReference>
<evidence type="ECO:0000256" key="6">
    <source>
        <dbReference type="ARBA" id="ARBA00038179"/>
    </source>
</evidence>
<evidence type="ECO:0000256" key="3">
    <source>
        <dbReference type="ARBA" id="ARBA00022824"/>
    </source>
</evidence>
<dbReference type="JaponicusDB" id="SJAG_04021">
    <property type="gene designation" value="trs23"/>
</dbReference>
<dbReference type="GeneID" id="7047544"/>
<dbReference type="OrthoDB" id="246406at2759"/>
<keyword evidence="5 7" id="KW-0333">Golgi apparatus</keyword>
<name>B6K5P5_SCHJY</name>
<evidence type="ECO:0000256" key="2">
    <source>
        <dbReference type="ARBA" id="ARBA00022448"/>
    </source>
</evidence>
<evidence type="ECO:0000256" key="5">
    <source>
        <dbReference type="ARBA" id="ARBA00023034"/>
    </source>
</evidence>
<dbReference type="GO" id="GO:0006888">
    <property type="term" value="P:endoplasmic reticulum to Golgi vesicle-mediated transport"/>
    <property type="evidence" value="ECO:0000318"/>
    <property type="project" value="GO_Central"/>
</dbReference>
<organism evidence="8 10">
    <name type="scientific">Schizosaccharomyces japonicus (strain yFS275 / FY16936)</name>
    <name type="common">Fission yeast</name>
    <dbReference type="NCBI Taxonomy" id="402676"/>
    <lineage>
        <taxon>Eukaryota</taxon>
        <taxon>Fungi</taxon>
        <taxon>Dikarya</taxon>
        <taxon>Ascomycota</taxon>
        <taxon>Taphrinomycotina</taxon>
        <taxon>Schizosaccharomycetes</taxon>
        <taxon>Schizosaccharomycetales</taxon>
        <taxon>Schizosaccharomycetaceae</taxon>
        <taxon>Schizosaccharomyces</taxon>
    </lineage>
</organism>
<reference evidence="8 10" key="1">
    <citation type="journal article" date="2011" name="Science">
        <title>Comparative functional genomics of the fission yeasts.</title>
        <authorList>
            <person name="Rhind N."/>
            <person name="Chen Z."/>
            <person name="Yassour M."/>
            <person name="Thompson D.A."/>
            <person name="Haas B.J."/>
            <person name="Habib N."/>
            <person name="Wapinski I."/>
            <person name="Roy S."/>
            <person name="Lin M.F."/>
            <person name="Heiman D.I."/>
            <person name="Young S.K."/>
            <person name="Furuya K."/>
            <person name="Guo Y."/>
            <person name="Pidoux A."/>
            <person name="Chen H.M."/>
            <person name="Robbertse B."/>
            <person name="Goldberg J.M."/>
            <person name="Aoki K."/>
            <person name="Bayne E.H."/>
            <person name="Berlin A.M."/>
            <person name="Desjardins C.A."/>
            <person name="Dobbs E."/>
            <person name="Dukaj L."/>
            <person name="Fan L."/>
            <person name="FitzGerald M.G."/>
            <person name="French C."/>
            <person name="Gujja S."/>
            <person name="Hansen K."/>
            <person name="Keifenheim D."/>
            <person name="Levin J.Z."/>
            <person name="Mosher R.A."/>
            <person name="Mueller C.A."/>
            <person name="Pfiffner J."/>
            <person name="Priest M."/>
            <person name="Russ C."/>
            <person name="Smialowska A."/>
            <person name="Swoboda P."/>
            <person name="Sykes S.M."/>
            <person name="Vaughn M."/>
            <person name="Vengrova S."/>
            <person name="Yoder R."/>
            <person name="Zeng Q."/>
            <person name="Allshire R."/>
            <person name="Baulcombe D."/>
            <person name="Birren B.W."/>
            <person name="Brown W."/>
            <person name="Ekwall K."/>
            <person name="Kellis M."/>
            <person name="Leatherwood J."/>
            <person name="Levin H."/>
            <person name="Margalit H."/>
            <person name="Martienssen R."/>
            <person name="Nieduszynski C.A."/>
            <person name="Spatafora J.W."/>
            <person name="Friedman N."/>
            <person name="Dalgaard J.Z."/>
            <person name="Baumann P."/>
            <person name="Niki H."/>
            <person name="Regev A."/>
            <person name="Nusbaum C."/>
        </authorList>
    </citation>
    <scope>NUCLEOTIDE SEQUENCE [LARGE SCALE GENOMIC DNA]</scope>
    <source>
        <strain evidence="10">yFS275 / FY16936</strain>
    </source>
</reference>
<evidence type="ECO:0000256" key="1">
    <source>
        <dbReference type="ARBA" id="ARBA00004555"/>
    </source>
</evidence>
<dbReference type="PANTHER" id="PTHR23249:SF15">
    <property type="entry name" value="TRAFFICKING PROTEIN PARTICLE COMPLEX SUBUNIT 4"/>
    <property type="match status" value="1"/>
</dbReference>
<dbReference type="CDD" id="cd14856">
    <property type="entry name" value="TRAPPC4_synbindin"/>
    <property type="match status" value="1"/>
</dbReference>
<keyword evidence="2 7" id="KW-0813">Transport</keyword>
<evidence type="ECO:0000313" key="10">
    <source>
        <dbReference type="Proteomes" id="UP000001744"/>
    </source>
</evidence>
<dbReference type="GO" id="GO:0005794">
    <property type="term" value="C:Golgi apparatus"/>
    <property type="evidence" value="ECO:0007669"/>
    <property type="project" value="UniProtKB-SubCell"/>
</dbReference>
<keyword evidence="10" id="KW-1185">Reference proteome</keyword>
<protein>
    <recommendedName>
        <fullName evidence="7">Trafficking protein particle complex subunit</fullName>
    </recommendedName>
</protein>
<dbReference type="Proteomes" id="UP000001744">
    <property type="component" value="Unassembled WGS sequence"/>
</dbReference>
<dbReference type="InterPro" id="IPR007233">
    <property type="entry name" value="TRAPPC"/>
</dbReference>
<gene>
    <name evidence="9" type="primary">trs23</name>
    <name evidence="8" type="ORF">SJAG_04021</name>
</gene>
<dbReference type="PANTHER" id="PTHR23249">
    <property type="entry name" value="TRAFFICKING PROTEIN PARTICLE COMPLEX SUBUNIT"/>
    <property type="match status" value="1"/>
</dbReference>
<dbReference type="GO" id="GO:0005783">
    <property type="term" value="C:endoplasmic reticulum"/>
    <property type="evidence" value="ECO:0007669"/>
    <property type="project" value="UniProtKB-SubCell"/>
</dbReference>
<evidence type="ECO:0000256" key="4">
    <source>
        <dbReference type="ARBA" id="ARBA00022892"/>
    </source>
</evidence>
<dbReference type="FunFam" id="3.30.450.70:FF:000007">
    <property type="entry name" value="Putative sybindin-like family protein"/>
    <property type="match status" value="1"/>
</dbReference>
<keyword evidence="3 7" id="KW-0256">Endoplasmic reticulum</keyword>
<comment type="similarity">
    <text evidence="6">Belongs to the TRAPP small subunits family. TRAPPC4 subfamily.</text>
</comment>
<evidence type="ECO:0000256" key="7">
    <source>
        <dbReference type="RuleBase" id="RU366065"/>
    </source>
</evidence>
<comment type="subunit">
    <text evidence="7">Part of the multisubunit transport protein particle (TRAPP) complex.</text>
</comment>
<dbReference type="HOGENOM" id="CLU_053380_2_2_1"/>
<dbReference type="VEuPathDB" id="FungiDB:SJAG_04021"/>
<evidence type="ECO:0000313" key="8">
    <source>
        <dbReference type="EMBL" id="EEB08849.1"/>
    </source>
</evidence>
<comment type="subcellular location">
    <subcellularLocation>
        <location evidence="7">Endoplasmic reticulum</location>
    </subcellularLocation>
    <subcellularLocation>
        <location evidence="7">Golgi apparatus</location>
        <location evidence="7">cis-Golgi network</location>
    </subcellularLocation>
    <subcellularLocation>
        <location evidence="1">Golgi apparatus</location>
    </subcellularLocation>
</comment>
<dbReference type="RefSeq" id="XP_002175142.1">
    <property type="nucleotide sequence ID" value="XM_002175106.2"/>
</dbReference>
<dbReference type="GO" id="GO:0030008">
    <property type="term" value="C:TRAPP complex"/>
    <property type="evidence" value="ECO:0000318"/>
    <property type="project" value="GO_Central"/>
</dbReference>
<dbReference type="AlphaFoldDB" id="B6K5P5"/>
<accession>B6K5P5</accession>
<dbReference type="InterPro" id="IPR011012">
    <property type="entry name" value="Longin-like_dom_sf"/>
</dbReference>
<dbReference type="STRING" id="402676.B6K5P5"/>
<dbReference type="Pfam" id="PF04099">
    <property type="entry name" value="Sybindin"/>
    <property type="match status" value="1"/>
</dbReference>
<proteinExistence type="inferred from homology"/>
<dbReference type="EMBL" id="KE651167">
    <property type="protein sequence ID" value="EEB08849.1"/>
    <property type="molecule type" value="Genomic_DNA"/>
</dbReference>